<organism evidence="2 3">
    <name type="scientific">Dyadobacter subterraneus</name>
    <dbReference type="NCBI Taxonomy" id="2773304"/>
    <lineage>
        <taxon>Bacteria</taxon>
        <taxon>Pseudomonadati</taxon>
        <taxon>Bacteroidota</taxon>
        <taxon>Cytophagia</taxon>
        <taxon>Cytophagales</taxon>
        <taxon>Spirosomataceae</taxon>
        <taxon>Dyadobacter</taxon>
    </lineage>
</organism>
<dbReference type="EMBL" id="JACYGY010000001">
    <property type="protein sequence ID" value="MBE9463882.1"/>
    <property type="molecule type" value="Genomic_DNA"/>
</dbReference>
<feature type="domain" description="Bacterial bifunctional deaminase-reductase C-terminal" evidence="1">
    <location>
        <begin position="2"/>
        <end position="172"/>
    </location>
</feature>
<dbReference type="SUPFAM" id="SSF53597">
    <property type="entry name" value="Dihydrofolate reductase-like"/>
    <property type="match status" value="1"/>
</dbReference>
<name>A0ABR9WEF6_9BACT</name>
<comment type="caution">
    <text evidence="2">The sequence shown here is derived from an EMBL/GenBank/DDBJ whole genome shotgun (WGS) entry which is preliminary data.</text>
</comment>
<dbReference type="InterPro" id="IPR024072">
    <property type="entry name" value="DHFR-like_dom_sf"/>
</dbReference>
<keyword evidence="3" id="KW-1185">Reference proteome</keyword>
<evidence type="ECO:0000313" key="2">
    <source>
        <dbReference type="EMBL" id="MBE9463882.1"/>
    </source>
</evidence>
<evidence type="ECO:0000313" key="3">
    <source>
        <dbReference type="Proteomes" id="UP000634134"/>
    </source>
</evidence>
<dbReference type="Pfam" id="PF01872">
    <property type="entry name" value="RibD_C"/>
    <property type="match status" value="1"/>
</dbReference>
<dbReference type="Gene3D" id="3.40.430.10">
    <property type="entry name" value="Dihydrofolate Reductase, subunit A"/>
    <property type="match status" value="1"/>
</dbReference>
<accession>A0ABR9WEF6</accession>
<sequence length="184" mass="20819">MRTVTFGMNISLDGYCDHTIFNPSKEIHDYFTSKMDEVDLLFFGRVMYELMFPYWADVAKKQSGSEHENRFAQKLTAIDRVVVSRSLEHLEDGTRIIHSNPSQELLKLKQQPGKKISVDSVSLLPELIGAGLIDEFHLVIHPGIAGKGRRLLDDGSLQEKLNLKLVDTLTFKSSGCVALHYLKQ</sequence>
<protein>
    <submittedName>
        <fullName evidence="2">Dihydrofolate reductase family protein</fullName>
    </submittedName>
</protein>
<dbReference type="Proteomes" id="UP000634134">
    <property type="component" value="Unassembled WGS sequence"/>
</dbReference>
<dbReference type="InterPro" id="IPR002734">
    <property type="entry name" value="RibDG_C"/>
</dbReference>
<reference evidence="3" key="1">
    <citation type="submission" date="2023-07" db="EMBL/GenBank/DDBJ databases">
        <title>Dyadobacter sp. nov 'subterranea' isolated from contaminted grondwater.</title>
        <authorList>
            <person name="Szabo I."/>
            <person name="Al-Omari J."/>
            <person name="Szerdahelyi S.G."/>
            <person name="Rado J."/>
        </authorList>
    </citation>
    <scope>NUCLEOTIDE SEQUENCE [LARGE SCALE GENOMIC DNA]</scope>
    <source>
        <strain evidence="3">UP-52</strain>
    </source>
</reference>
<proteinExistence type="predicted"/>
<evidence type="ECO:0000259" key="1">
    <source>
        <dbReference type="Pfam" id="PF01872"/>
    </source>
</evidence>
<gene>
    <name evidence="2" type="ORF">IEE83_18525</name>
</gene>
<dbReference type="RefSeq" id="WP_194121981.1">
    <property type="nucleotide sequence ID" value="NZ_JACYGY010000001.1"/>
</dbReference>